<accession>A0ABX0K9Q2</accession>
<keyword evidence="2" id="KW-0808">Transferase</keyword>
<keyword evidence="5" id="KW-1185">Reference proteome</keyword>
<keyword evidence="1" id="KW-0056">Arginine metabolism</keyword>
<dbReference type="InterPro" id="IPR007041">
    <property type="entry name" value="Arg_succinylTrfase_AstA/AruG"/>
</dbReference>
<evidence type="ECO:0000256" key="3">
    <source>
        <dbReference type="ARBA" id="ARBA00023315"/>
    </source>
</evidence>
<gene>
    <name evidence="4" type="ORF">GOB84_05065</name>
</gene>
<dbReference type="NCBIfam" id="TIGR03243">
    <property type="entry name" value="arg_catab_AOST"/>
    <property type="match status" value="1"/>
</dbReference>
<dbReference type="SUPFAM" id="SSF55729">
    <property type="entry name" value="Acyl-CoA N-acyltransferases (Nat)"/>
    <property type="match status" value="1"/>
</dbReference>
<evidence type="ECO:0000256" key="1">
    <source>
        <dbReference type="ARBA" id="ARBA00022503"/>
    </source>
</evidence>
<proteinExistence type="predicted"/>
<evidence type="ECO:0000313" key="5">
    <source>
        <dbReference type="Proteomes" id="UP000615326"/>
    </source>
</evidence>
<dbReference type="Proteomes" id="UP000615326">
    <property type="component" value="Unassembled WGS sequence"/>
</dbReference>
<sequence>MDDAVSSHSERKTDPWTVRLARSDDLEQLYSLAAHTGGGLLNLPYDRAALKKRLDWSAASLACDIETPENELYLLVLENGQNGMIAGSACIFSRIGTPWPFYSYKIATHTHVSRELGRTFSTRLLHLVNDFDGASEVGGLFLHPDYRTGGLGSLLARSRYLFIARHRERFADRVIADLRGYVSAEGPPFWNAVGRIFFGRDFAEADHYNALHGNQFIADLMPRYPIYIDLLPEAARASIGRTHDLAVPARKILEGEGFVYDGYIDIFDGGPTLSASTKNLRTLRESLCATVIPQEPGSDVSDGRRALISAGHLGDFRAWRDRVTEKRHGITLHDRTTLRQGTDVLYLLSGQ</sequence>
<keyword evidence="3" id="KW-0012">Acyltransferase</keyword>
<evidence type="ECO:0000256" key="2">
    <source>
        <dbReference type="ARBA" id="ARBA00022679"/>
    </source>
</evidence>
<name>A0ABX0K9Q2_9PROT</name>
<dbReference type="Pfam" id="PF04958">
    <property type="entry name" value="AstA"/>
    <property type="match status" value="1"/>
</dbReference>
<reference evidence="4 5" key="1">
    <citation type="journal article" date="2020" name="Int. J. Syst. Evol. Microbiol.">
        <title>Novel acetic acid bacteria from cider fermentations: Acetobacter conturbans sp. nov. and Acetobacter fallax sp. nov.</title>
        <authorList>
            <person name="Sombolestani A.S."/>
            <person name="Cleenwerck I."/>
            <person name="Cnockaert M."/>
            <person name="Borremans W."/>
            <person name="Wieme A.D."/>
            <person name="De Vuyst L."/>
            <person name="Vandamme P."/>
        </authorList>
    </citation>
    <scope>NUCLEOTIDE SEQUENCE [LARGE SCALE GENOMIC DNA]</scope>
    <source>
        <strain evidence="4 5">LMG 1637</strain>
    </source>
</reference>
<comment type="caution">
    <text evidence="4">The sequence shown here is derived from an EMBL/GenBank/DDBJ whole genome shotgun (WGS) entry which is preliminary data.</text>
</comment>
<dbReference type="InterPro" id="IPR016181">
    <property type="entry name" value="Acyl_CoA_acyltransferase"/>
</dbReference>
<dbReference type="PANTHER" id="PTHR30420">
    <property type="entry name" value="N-SUCCINYLARGININE DIHYDROLASE"/>
    <property type="match status" value="1"/>
</dbReference>
<protein>
    <submittedName>
        <fullName evidence="4">Arginine N-succinyltransferase</fullName>
    </submittedName>
</protein>
<dbReference type="Gene3D" id="3.40.630.30">
    <property type="match status" value="1"/>
</dbReference>
<evidence type="ECO:0000313" key="4">
    <source>
        <dbReference type="EMBL" id="NHO31941.1"/>
    </source>
</evidence>
<dbReference type="EMBL" id="WOSW01000006">
    <property type="protein sequence ID" value="NHO31941.1"/>
    <property type="molecule type" value="Genomic_DNA"/>
</dbReference>
<organism evidence="4 5">
    <name type="scientific">Acetobacter fallax</name>
    <dbReference type="NCBI Taxonomy" id="1737473"/>
    <lineage>
        <taxon>Bacteria</taxon>
        <taxon>Pseudomonadati</taxon>
        <taxon>Pseudomonadota</taxon>
        <taxon>Alphaproteobacteria</taxon>
        <taxon>Acetobacterales</taxon>
        <taxon>Acetobacteraceae</taxon>
        <taxon>Acetobacter</taxon>
    </lineage>
</organism>
<dbReference type="PANTHER" id="PTHR30420:SF1">
    <property type="entry name" value="ARGININE N-SUCCINYLTRANSFERASE"/>
    <property type="match status" value="1"/>
</dbReference>